<protein>
    <submittedName>
        <fullName evidence="1">Uncharacterized protein</fullName>
    </submittedName>
</protein>
<evidence type="ECO:0000313" key="1">
    <source>
        <dbReference type="EMBL" id="KCW85100.1"/>
    </source>
</evidence>
<gene>
    <name evidence="1" type="ORF">EUGRSUZ_B01935</name>
</gene>
<sequence>MSSVSSLMNQPQGLLFLQHPLQYSPQSTSLYIPIISDRTDREARGREADPKDGNLDRVAKWRKSLCSEPFEVGVWLGRSLSKTTSALAMVSMTVRRIHQLRVAGNSSNCPTTVQAYSPPNTNKNPSANIILNPLFNQINIDSGRELLNCISNLNFHEIQSIEYIWINIQNVTAQINPSYEFLGWWFFG</sequence>
<accession>A0A059D4G3</accession>
<dbReference type="AlphaFoldDB" id="A0A059D4G3"/>
<name>A0A059D4G3_EUCGR</name>
<dbReference type="Gramene" id="KCW85100">
    <property type="protein sequence ID" value="KCW85100"/>
    <property type="gene ID" value="EUGRSUZ_B01935"/>
</dbReference>
<organism evidence="1">
    <name type="scientific">Eucalyptus grandis</name>
    <name type="common">Flooded gum</name>
    <dbReference type="NCBI Taxonomy" id="71139"/>
    <lineage>
        <taxon>Eukaryota</taxon>
        <taxon>Viridiplantae</taxon>
        <taxon>Streptophyta</taxon>
        <taxon>Embryophyta</taxon>
        <taxon>Tracheophyta</taxon>
        <taxon>Spermatophyta</taxon>
        <taxon>Magnoliopsida</taxon>
        <taxon>eudicotyledons</taxon>
        <taxon>Gunneridae</taxon>
        <taxon>Pentapetalae</taxon>
        <taxon>rosids</taxon>
        <taxon>malvids</taxon>
        <taxon>Myrtales</taxon>
        <taxon>Myrtaceae</taxon>
        <taxon>Myrtoideae</taxon>
        <taxon>Eucalypteae</taxon>
        <taxon>Eucalyptus</taxon>
    </lineage>
</organism>
<dbReference type="EMBL" id="KK198754">
    <property type="protein sequence ID" value="KCW85100.1"/>
    <property type="molecule type" value="Genomic_DNA"/>
</dbReference>
<dbReference type="InParanoid" id="A0A059D4G3"/>
<proteinExistence type="predicted"/>
<reference evidence="1" key="1">
    <citation type="submission" date="2013-07" db="EMBL/GenBank/DDBJ databases">
        <title>The genome of Eucalyptus grandis.</title>
        <authorList>
            <person name="Schmutz J."/>
            <person name="Hayes R."/>
            <person name="Myburg A."/>
            <person name="Tuskan G."/>
            <person name="Grattapaglia D."/>
            <person name="Rokhsar D.S."/>
        </authorList>
    </citation>
    <scope>NUCLEOTIDE SEQUENCE</scope>
    <source>
        <tissue evidence="1">Leaf extractions</tissue>
    </source>
</reference>